<evidence type="ECO:0000313" key="2">
    <source>
        <dbReference type="EMBL" id="CAL1673175.1"/>
    </source>
</evidence>
<feature type="region of interest" description="Disordered" evidence="1">
    <location>
        <begin position="31"/>
        <end position="67"/>
    </location>
</feature>
<gene>
    <name evidence="2" type="ORF">LPLAT_LOCUS127</name>
</gene>
<feature type="compositionally biased region" description="Basic and acidic residues" evidence="1">
    <location>
        <begin position="38"/>
        <end position="47"/>
    </location>
</feature>
<dbReference type="EMBL" id="OZ034824">
    <property type="protein sequence ID" value="CAL1673175.1"/>
    <property type="molecule type" value="Genomic_DNA"/>
</dbReference>
<name>A0AAV2N0B9_9HYME</name>
<accession>A0AAV2N0B9</accession>
<keyword evidence="3" id="KW-1185">Reference proteome</keyword>
<organism evidence="2 3">
    <name type="scientific">Lasius platythorax</name>
    <dbReference type="NCBI Taxonomy" id="488582"/>
    <lineage>
        <taxon>Eukaryota</taxon>
        <taxon>Metazoa</taxon>
        <taxon>Ecdysozoa</taxon>
        <taxon>Arthropoda</taxon>
        <taxon>Hexapoda</taxon>
        <taxon>Insecta</taxon>
        <taxon>Pterygota</taxon>
        <taxon>Neoptera</taxon>
        <taxon>Endopterygota</taxon>
        <taxon>Hymenoptera</taxon>
        <taxon>Apocrita</taxon>
        <taxon>Aculeata</taxon>
        <taxon>Formicoidea</taxon>
        <taxon>Formicidae</taxon>
        <taxon>Formicinae</taxon>
        <taxon>Lasius</taxon>
        <taxon>Lasius</taxon>
    </lineage>
</organism>
<dbReference type="Proteomes" id="UP001497644">
    <property type="component" value="Chromosome 1"/>
</dbReference>
<sequence>MYDPSTRYYSTTPLPLEIVVVSDEKDDDGLAATLPAKHRSDNMSRIRAERRHPRDRFYQRRPTSNVV</sequence>
<dbReference type="AlphaFoldDB" id="A0AAV2N0B9"/>
<reference evidence="2 3" key="1">
    <citation type="submission" date="2024-04" db="EMBL/GenBank/DDBJ databases">
        <authorList>
            <consortium name="Molecular Ecology Group"/>
        </authorList>
    </citation>
    <scope>NUCLEOTIDE SEQUENCE [LARGE SCALE GENOMIC DNA]</scope>
</reference>
<evidence type="ECO:0000313" key="3">
    <source>
        <dbReference type="Proteomes" id="UP001497644"/>
    </source>
</evidence>
<proteinExistence type="predicted"/>
<evidence type="ECO:0000256" key="1">
    <source>
        <dbReference type="SAM" id="MobiDB-lite"/>
    </source>
</evidence>
<protein>
    <submittedName>
        <fullName evidence="2">Uncharacterized protein</fullName>
    </submittedName>
</protein>